<dbReference type="EMBL" id="JAVRHS010000005">
    <property type="protein sequence ID" value="MDT0576183.1"/>
    <property type="molecule type" value="Genomic_DNA"/>
</dbReference>
<evidence type="ECO:0000313" key="7">
    <source>
        <dbReference type="Proteomes" id="UP001259803"/>
    </source>
</evidence>
<dbReference type="InterPro" id="IPR006665">
    <property type="entry name" value="OmpA-like"/>
</dbReference>
<evidence type="ECO:0000313" key="6">
    <source>
        <dbReference type="EMBL" id="MDT0576183.1"/>
    </source>
</evidence>
<name>A0ABU2ZJH9_9SPHN</name>
<evidence type="ECO:0000256" key="4">
    <source>
        <dbReference type="PROSITE-ProRule" id="PRU00473"/>
    </source>
</evidence>
<evidence type="ECO:0000256" key="1">
    <source>
        <dbReference type="ARBA" id="ARBA00004442"/>
    </source>
</evidence>
<dbReference type="Proteomes" id="UP001259803">
    <property type="component" value="Unassembled WGS sequence"/>
</dbReference>
<dbReference type="RefSeq" id="WP_311340752.1">
    <property type="nucleotide sequence ID" value="NZ_JAVRHS010000005.1"/>
</dbReference>
<gene>
    <name evidence="6" type="ORF">RM533_08290</name>
</gene>
<dbReference type="Gene3D" id="3.30.1330.60">
    <property type="entry name" value="OmpA-like domain"/>
    <property type="match status" value="1"/>
</dbReference>
<dbReference type="Pfam" id="PF00691">
    <property type="entry name" value="OmpA"/>
    <property type="match status" value="1"/>
</dbReference>
<feature type="domain" description="OmpA-like" evidence="5">
    <location>
        <begin position="124"/>
        <end position="239"/>
    </location>
</feature>
<dbReference type="PRINTS" id="PR01021">
    <property type="entry name" value="OMPADOMAIN"/>
</dbReference>
<evidence type="ECO:0000259" key="5">
    <source>
        <dbReference type="PROSITE" id="PS51123"/>
    </source>
</evidence>
<keyword evidence="7" id="KW-1185">Reference proteome</keyword>
<keyword evidence="3" id="KW-0998">Cell outer membrane</keyword>
<proteinExistence type="predicted"/>
<organism evidence="6 7">
    <name type="scientific">Croceicoccus esteveae</name>
    <dbReference type="NCBI Taxonomy" id="3075597"/>
    <lineage>
        <taxon>Bacteria</taxon>
        <taxon>Pseudomonadati</taxon>
        <taxon>Pseudomonadota</taxon>
        <taxon>Alphaproteobacteria</taxon>
        <taxon>Sphingomonadales</taxon>
        <taxon>Erythrobacteraceae</taxon>
        <taxon>Croceicoccus</taxon>
    </lineage>
</organism>
<reference evidence="6 7" key="1">
    <citation type="submission" date="2023-09" db="EMBL/GenBank/DDBJ databases">
        <authorList>
            <person name="Rey-Velasco X."/>
        </authorList>
    </citation>
    <scope>NUCLEOTIDE SEQUENCE [LARGE SCALE GENOMIC DNA]</scope>
    <source>
        <strain evidence="6 7">F390</strain>
    </source>
</reference>
<comment type="caution">
    <text evidence="6">The sequence shown here is derived from an EMBL/GenBank/DDBJ whole genome shotgun (WGS) entry which is preliminary data.</text>
</comment>
<dbReference type="SUPFAM" id="SSF103088">
    <property type="entry name" value="OmpA-like"/>
    <property type="match status" value="1"/>
</dbReference>
<protein>
    <submittedName>
        <fullName evidence="6">OmpA family protein</fullName>
    </submittedName>
</protein>
<accession>A0ABU2ZJH9</accession>
<evidence type="ECO:0000256" key="3">
    <source>
        <dbReference type="ARBA" id="ARBA00023237"/>
    </source>
</evidence>
<dbReference type="InterPro" id="IPR036737">
    <property type="entry name" value="OmpA-like_sf"/>
</dbReference>
<dbReference type="PANTHER" id="PTHR30329:SF21">
    <property type="entry name" value="LIPOPROTEIN YIAD-RELATED"/>
    <property type="match status" value="1"/>
</dbReference>
<sequence>MMTSLKPWMTVLAGAVLTILIGMASLGMTAAALVSALDSRTRIVIQREGGGDIAARFRTSNGWLTRHPRLSGGELLDDGRRARVARAIAAIPGVGGVHWAAAGNKRPAGAAEEEVERGPFHCQRDVEALLAQRVIRFREASARITPDSGALLDEVVDALKPCGGSIIAISGHSDAVGDEAINMRLSKNRASAVREALVQRGLPRDSMRAQGYGSMQPIAELPPEDPANRRIEFSVIEVARTQPTPIDIPGAR</sequence>
<dbReference type="CDD" id="cd07185">
    <property type="entry name" value="OmpA_C-like"/>
    <property type="match status" value="1"/>
</dbReference>
<comment type="subcellular location">
    <subcellularLocation>
        <location evidence="1">Cell outer membrane</location>
    </subcellularLocation>
</comment>
<evidence type="ECO:0000256" key="2">
    <source>
        <dbReference type="ARBA" id="ARBA00023136"/>
    </source>
</evidence>
<dbReference type="PROSITE" id="PS51123">
    <property type="entry name" value="OMPA_2"/>
    <property type="match status" value="1"/>
</dbReference>
<dbReference type="InterPro" id="IPR006664">
    <property type="entry name" value="OMP_bac"/>
</dbReference>
<dbReference type="PANTHER" id="PTHR30329">
    <property type="entry name" value="STATOR ELEMENT OF FLAGELLAR MOTOR COMPLEX"/>
    <property type="match status" value="1"/>
</dbReference>
<dbReference type="InterPro" id="IPR050330">
    <property type="entry name" value="Bact_OuterMem_StrucFunc"/>
</dbReference>
<keyword evidence="2 4" id="KW-0472">Membrane</keyword>